<dbReference type="Pfam" id="PF09772">
    <property type="entry name" value="Tmem26"/>
    <property type="match status" value="1"/>
</dbReference>
<evidence type="ECO:0000313" key="4">
    <source>
        <dbReference type="Proteomes" id="UP000735302"/>
    </source>
</evidence>
<name>A0AAV3YCT1_9GAST</name>
<feature type="transmembrane region" description="Helical" evidence="2">
    <location>
        <begin position="469"/>
        <end position="494"/>
    </location>
</feature>
<comment type="caution">
    <text evidence="3">The sequence shown here is derived from an EMBL/GenBank/DDBJ whole genome shotgun (WGS) entry which is preliminary data.</text>
</comment>
<feature type="compositionally biased region" description="Polar residues" evidence="1">
    <location>
        <begin position="129"/>
        <end position="145"/>
    </location>
</feature>
<dbReference type="PANTHER" id="PTHR22168:SF3">
    <property type="entry name" value="TRANSMEMBRANE PROTEIN 26"/>
    <property type="match status" value="1"/>
</dbReference>
<sequence length="571" mass="63567">MSRQSATPSPVPADDTDNLNSTEQNKEVSRSKPGAQSENSEPHEYLSTASATANTDESLDDEAKERSSSQLKPGSESENLDTVDTHNYVSQDNASKRKEIKASGSPGETLNKADEQPSTRRRESRDRVSFQSRTPSERSLQNQSGFSLQIGGRKYFYSDDPDQWTSAYSFPNTVPRYPNKTHFQQDHNPGSLGPNFPSQRLLYLPNEKKVPHSGKAQPFVASPKIDPYTALIGALHAPHGVKMKSSTLAGDLCQIFSVFFALLVRMALAAFCLLSVVVVVDKRNDKRFWALTSILILLVIEGAHTIVKRKGQERRWVSLCFVCYLLASLPCVWLLELQRLGLFESKYANLSSTFKTDLTSGLVASFKLDSNNIISVLENSNVFLMILCRWLLPRGDITRDQLSQLLFVFIGMGSDVMELFQLFDNDKVKQNRMLSYIILGVWSLSLFQFTLVLTMSANPKKLKIVDATIIFFICKNTLVVVFLIYRLIVIGLLVSEDDNDDSNGDLNFLHRDRFFNANGAKNLPVATISQRSAVTDAARGRPRPAAEVEPSDAVTDGLGGRQTTSSDSVLW</sequence>
<feature type="compositionally biased region" description="Polar residues" evidence="1">
    <location>
        <begin position="47"/>
        <end position="56"/>
    </location>
</feature>
<protein>
    <submittedName>
        <fullName evidence="3">Transmembrane protein</fullName>
    </submittedName>
</protein>
<feature type="transmembrane region" description="Helical" evidence="2">
    <location>
        <begin position="435"/>
        <end position="457"/>
    </location>
</feature>
<feature type="compositionally biased region" description="Basic and acidic residues" evidence="1">
    <location>
        <begin position="111"/>
        <end position="128"/>
    </location>
</feature>
<keyword evidence="2" id="KW-0472">Membrane</keyword>
<organism evidence="3 4">
    <name type="scientific">Plakobranchus ocellatus</name>
    <dbReference type="NCBI Taxonomy" id="259542"/>
    <lineage>
        <taxon>Eukaryota</taxon>
        <taxon>Metazoa</taxon>
        <taxon>Spiralia</taxon>
        <taxon>Lophotrochozoa</taxon>
        <taxon>Mollusca</taxon>
        <taxon>Gastropoda</taxon>
        <taxon>Heterobranchia</taxon>
        <taxon>Euthyneura</taxon>
        <taxon>Panpulmonata</taxon>
        <taxon>Sacoglossa</taxon>
        <taxon>Placobranchoidea</taxon>
        <taxon>Plakobranchidae</taxon>
        <taxon>Plakobranchus</taxon>
    </lineage>
</organism>
<feature type="compositionally biased region" description="Polar residues" evidence="1">
    <location>
        <begin position="561"/>
        <end position="571"/>
    </location>
</feature>
<evidence type="ECO:0000256" key="2">
    <source>
        <dbReference type="SAM" id="Phobius"/>
    </source>
</evidence>
<feature type="transmembrane region" description="Helical" evidence="2">
    <location>
        <begin position="252"/>
        <end position="276"/>
    </location>
</feature>
<feature type="transmembrane region" description="Helical" evidence="2">
    <location>
        <begin position="373"/>
        <end position="392"/>
    </location>
</feature>
<dbReference type="EMBL" id="BLXT01000744">
    <property type="protein sequence ID" value="GFN79868.1"/>
    <property type="molecule type" value="Genomic_DNA"/>
</dbReference>
<dbReference type="PANTHER" id="PTHR22168">
    <property type="entry name" value="TMEM26 PROTEIN"/>
    <property type="match status" value="1"/>
</dbReference>
<keyword evidence="2" id="KW-1133">Transmembrane helix</keyword>
<keyword evidence="2 3" id="KW-0812">Transmembrane</keyword>
<feature type="compositionally biased region" description="Polar residues" evidence="1">
    <location>
        <begin position="68"/>
        <end position="93"/>
    </location>
</feature>
<dbReference type="InterPro" id="IPR019169">
    <property type="entry name" value="Transmembrane_26"/>
</dbReference>
<feature type="transmembrane region" description="Helical" evidence="2">
    <location>
        <begin position="404"/>
        <end position="423"/>
    </location>
</feature>
<accession>A0AAV3YCT1</accession>
<feature type="region of interest" description="Disordered" evidence="1">
    <location>
        <begin position="1"/>
        <end position="145"/>
    </location>
</feature>
<dbReference type="Proteomes" id="UP000735302">
    <property type="component" value="Unassembled WGS sequence"/>
</dbReference>
<feature type="transmembrane region" description="Helical" evidence="2">
    <location>
        <begin position="316"/>
        <end position="335"/>
    </location>
</feature>
<evidence type="ECO:0000256" key="1">
    <source>
        <dbReference type="SAM" id="MobiDB-lite"/>
    </source>
</evidence>
<proteinExistence type="predicted"/>
<gene>
    <name evidence="3" type="ORF">PoB_000637400</name>
</gene>
<keyword evidence="4" id="KW-1185">Reference proteome</keyword>
<evidence type="ECO:0000313" key="3">
    <source>
        <dbReference type="EMBL" id="GFN79868.1"/>
    </source>
</evidence>
<reference evidence="3 4" key="1">
    <citation type="journal article" date="2021" name="Elife">
        <title>Chloroplast acquisition without the gene transfer in kleptoplastic sea slugs, Plakobranchus ocellatus.</title>
        <authorList>
            <person name="Maeda T."/>
            <person name="Takahashi S."/>
            <person name="Yoshida T."/>
            <person name="Shimamura S."/>
            <person name="Takaki Y."/>
            <person name="Nagai Y."/>
            <person name="Toyoda A."/>
            <person name="Suzuki Y."/>
            <person name="Arimoto A."/>
            <person name="Ishii H."/>
            <person name="Satoh N."/>
            <person name="Nishiyama T."/>
            <person name="Hasebe M."/>
            <person name="Maruyama T."/>
            <person name="Minagawa J."/>
            <person name="Obokata J."/>
            <person name="Shigenobu S."/>
        </authorList>
    </citation>
    <scope>NUCLEOTIDE SEQUENCE [LARGE SCALE GENOMIC DNA]</scope>
</reference>
<dbReference type="AlphaFoldDB" id="A0AAV3YCT1"/>
<feature type="region of interest" description="Disordered" evidence="1">
    <location>
        <begin position="533"/>
        <end position="571"/>
    </location>
</feature>